<feature type="transmembrane region" description="Helical" evidence="6">
    <location>
        <begin position="428"/>
        <end position="446"/>
    </location>
</feature>
<keyword evidence="5 6" id="KW-0472">Membrane</keyword>
<keyword evidence="8" id="KW-1185">Reference proteome</keyword>
<feature type="transmembrane region" description="Helical" evidence="6">
    <location>
        <begin position="348"/>
        <end position="381"/>
    </location>
</feature>
<evidence type="ECO:0000256" key="5">
    <source>
        <dbReference type="ARBA" id="ARBA00023136"/>
    </source>
</evidence>
<evidence type="ECO:0000313" key="8">
    <source>
        <dbReference type="Proteomes" id="UP001139031"/>
    </source>
</evidence>
<feature type="transmembrane region" description="Helical" evidence="6">
    <location>
        <begin position="401"/>
        <end position="421"/>
    </location>
</feature>
<keyword evidence="3 6" id="KW-0812">Transmembrane</keyword>
<dbReference type="InterPro" id="IPR004814">
    <property type="entry name" value="Oligopep_transpt"/>
</dbReference>
<evidence type="ECO:0000256" key="4">
    <source>
        <dbReference type="ARBA" id="ARBA00022989"/>
    </source>
</evidence>
<dbReference type="InterPro" id="IPR004813">
    <property type="entry name" value="OPT"/>
</dbReference>
<dbReference type="Pfam" id="PF03169">
    <property type="entry name" value="OPT"/>
    <property type="match status" value="2"/>
</dbReference>
<feature type="transmembrane region" description="Helical" evidence="6">
    <location>
        <begin position="50"/>
        <end position="68"/>
    </location>
</feature>
<feature type="transmembrane region" description="Helical" evidence="6">
    <location>
        <begin position="235"/>
        <end position="258"/>
    </location>
</feature>
<keyword evidence="2" id="KW-0813">Transport</keyword>
<feature type="transmembrane region" description="Helical" evidence="6">
    <location>
        <begin position="599"/>
        <end position="620"/>
    </location>
</feature>
<feature type="transmembrane region" description="Helical" evidence="6">
    <location>
        <begin position="114"/>
        <end position="133"/>
    </location>
</feature>
<evidence type="ECO:0000256" key="2">
    <source>
        <dbReference type="ARBA" id="ARBA00022448"/>
    </source>
</evidence>
<accession>A0ABS7TLR5</accession>
<feature type="transmembrane region" description="Helical" evidence="6">
    <location>
        <begin position="715"/>
        <end position="732"/>
    </location>
</feature>
<organism evidence="7 8">
    <name type="scientific">Nannocystis pusilla</name>
    <dbReference type="NCBI Taxonomy" id="889268"/>
    <lineage>
        <taxon>Bacteria</taxon>
        <taxon>Pseudomonadati</taxon>
        <taxon>Myxococcota</taxon>
        <taxon>Polyangia</taxon>
        <taxon>Nannocystales</taxon>
        <taxon>Nannocystaceae</taxon>
        <taxon>Nannocystis</taxon>
    </lineage>
</organism>
<evidence type="ECO:0000256" key="6">
    <source>
        <dbReference type="SAM" id="Phobius"/>
    </source>
</evidence>
<reference evidence="7" key="1">
    <citation type="submission" date="2021-08" db="EMBL/GenBank/DDBJ databases">
        <authorList>
            <person name="Stevens D.C."/>
        </authorList>
    </citation>
    <scope>NUCLEOTIDE SEQUENCE</scope>
    <source>
        <strain evidence="7">DSM 53165</strain>
    </source>
</reference>
<feature type="transmembrane region" description="Helical" evidence="6">
    <location>
        <begin position="25"/>
        <end position="44"/>
    </location>
</feature>
<dbReference type="NCBIfam" id="TIGR00733">
    <property type="entry name" value="OPT family oligopeptide transporter"/>
    <property type="match status" value="1"/>
</dbReference>
<protein>
    <submittedName>
        <fullName evidence="7">Oligopeptide transporter, OPT family</fullName>
    </submittedName>
</protein>
<dbReference type="PANTHER" id="PTHR31645:SF0">
    <property type="entry name" value="OLIGOPEPTIDE TRANSPORTER YGL114W-RELATED"/>
    <property type="match status" value="1"/>
</dbReference>
<comment type="caution">
    <text evidence="7">The sequence shown here is derived from an EMBL/GenBank/DDBJ whole genome shotgun (WGS) entry which is preliminary data.</text>
</comment>
<dbReference type="Proteomes" id="UP001139031">
    <property type="component" value="Unassembled WGS sequence"/>
</dbReference>
<dbReference type="EMBL" id="JAIRAU010000004">
    <property type="protein sequence ID" value="MBZ5709174.1"/>
    <property type="molecule type" value="Genomic_DNA"/>
</dbReference>
<feature type="transmembrane region" description="Helical" evidence="6">
    <location>
        <begin position="466"/>
        <end position="486"/>
    </location>
</feature>
<comment type="subcellular location">
    <subcellularLocation>
        <location evidence="1">Membrane</location>
        <topology evidence="1">Multi-pass membrane protein</topology>
    </subcellularLocation>
</comment>
<evidence type="ECO:0000256" key="1">
    <source>
        <dbReference type="ARBA" id="ARBA00004141"/>
    </source>
</evidence>
<feature type="transmembrane region" description="Helical" evidence="6">
    <location>
        <begin position="89"/>
        <end position="108"/>
    </location>
</feature>
<dbReference type="RefSeq" id="WP_224190952.1">
    <property type="nucleotide sequence ID" value="NZ_JAIRAU010000004.1"/>
</dbReference>
<gene>
    <name evidence="7" type="ORF">K7C98_07870</name>
</gene>
<evidence type="ECO:0000313" key="7">
    <source>
        <dbReference type="EMBL" id="MBZ5709174.1"/>
    </source>
</evidence>
<keyword evidence="4 6" id="KW-1133">Transmembrane helix</keyword>
<dbReference type="PANTHER" id="PTHR31645">
    <property type="entry name" value="OLIGOPEPTIDE TRANSPORTER YGL114W-RELATED"/>
    <property type="match status" value="1"/>
</dbReference>
<feature type="transmembrane region" description="Helical" evidence="6">
    <location>
        <begin position="170"/>
        <end position="190"/>
    </location>
</feature>
<feature type="transmembrane region" description="Helical" evidence="6">
    <location>
        <begin position="673"/>
        <end position="695"/>
    </location>
</feature>
<sequence>MSAGEALPIPVPPDRDPPELTRGPLVLGVILGVIFGASSIYLTLKVGLTVSASIPVAVLAITVLRALSSALRTRRATILENNTVQTAGSAGESIAFGVGVTMPALMILGYDMDVGRVMLVAILGSVLGVLLFSPMRRPMMADKALAFPEGTACAEVLKVGERGGATARTVFTGFFVGLFYKLAMAGAHLWKEVPTWVSGGAKTVVTPNGALTTHEPGVLPGGSVGAEISPELLGVGYIVGLRVGGIMLGGGVLSYLVLIPMIKFFGSAGPEALVFPGTKPIAAMSIDDIRNAYVLYIGAGAVAAGGIISMGRSLPTIVSSLRAGLSSLQGDKGQAAVLRTERELSMKVVLLGALGVITAISLSPFFPVGFLGALLMALFAFLFVTVSGRLTGEIGSSSNPISGMTVATLLLTCLIFLAADWVGPEHRLGALTIAGVVCVAASVGGTTAQSLKTGALIGATPRRQQIAMIVGSATSALVIGFTLLLLNNASTVFTLEHEAVGVLAPADVPLGPPEPLRGPEALSDSASYRVLQLPKPRDGIPAGKYLVDEAGKIKYLVDPGINGRIKRRDDGTPVVKYDAPKASLMALITDGILTQQLPWVLVILGVMIAVTLELASVSALPFAVGVYLPLSASAPIFIGGLVRHFADRARQRQRAAAGLASESELEAESSPGVLMSSGLIAGGAIAGIGLALLALAPSVQHAINFGEAGAELGDLASLVPFGVLIFFLVLVARR</sequence>
<evidence type="ECO:0000256" key="3">
    <source>
        <dbReference type="ARBA" id="ARBA00022692"/>
    </source>
</evidence>
<proteinExistence type="predicted"/>
<feature type="transmembrane region" description="Helical" evidence="6">
    <location>
        <begin position="626"/>
        <end position="646"/>
    </location>
</feature>
<dbReference type="InterPro" id="IPR045035">
    <property type="entry name" value="YSL-like"/>
</dbReference>
<name>A0ABS7TLR5_9BACT</name>